<organism evidence="1 2">
    <name type="scientific">Photobacterium aquimaris</name>
    <dbReference type="NCBI Taxonomy" id="512643"/>
    <lineage>
        <taxon>Bacteria</taxon>
        <taxon>Pseudomonadati</taxon>
        <taxon>Pseudomonadota</taxon>
        <taxon>Gammaproteobacteria</taxon>
        <taxon>Vibrionales</taxon>
        <taxon>Vibrionaceae</taxon>
        <taxon>Photobacterium</taxon>
    </lineage>
</organism>
<protein>
    <submittedName>
        <fullName evidence="1">Uncharacterized protein</fullName>
    </submittedName>
</protein>
<dbReference type="RefSeq" id="WP_087822038.1">
    <property type="nucleotide sequence ID" value="NZ_FYAH01000018.1"/>
</dbReference>
<dbReference type="Proteomes" id="UP000196485">
    <property type="component" value="Unassembled WGS sequence"/>
</dbReference>
<reference evidence="2" key="1">
    <citation type="submission" date="2017-06" db="EMBL/GenBank/DDBJ databases">
        <authorList>
            <person name="Rodrigo-Torres L."/>
            <person name="Arahal R. D."/>
            <person name="Lucena T."/>
        </authorList>
    </citation>
    <scope>NUCLEOTIDE SEQUENCE [LARGE SCALE GENOMIC DNA]</scope>
    <source>
        <strain evidence="2">type strain: CECT 9192</strain>
    </source>
</reference>
<evidence type="ECO:0000313" key="1">
    <source>
        <dbReference type="EMBL" id="SMY18459.1"/>
    </source>
</evidence>
<dbReference type="AlphaFoldDB" id="A0A1Y6L206"/>
<name>A0A1Y6L206_9GAMM</name>
<evidence type="ECO:0000313" key="2">
    <source>
        <dbReference type="Proteomes" id="UP000196485"/>
    </source>
</evidence>
<sequence length="217" mass="25938">MAWIDRTNHKVGDLVCIQDDKAAQILCRCKCGRENLYPRTIFKSTYRGPTACKYCRAHPCEICSEPVFKTNSFTCSDACKKERNNRKEKQRYQMVKGTVDFKATRQEYLASLKLRLEADPEFRSFFLERHREALKKNRIKLSEDPEKLEQYRQKQRERERQRLVEIRADDGQWDEYKAKQREWYHSLSYEDYLRLFKDGKSPLDEVTLRLIGGVYNA</sequence>
<proteinExistence type="predicted"/>
<dbReference type="EMBL" id="FYAH01000018">
    <property type="protein sequence ID" value="SMY18459.1"/>
    <property type="molecule type" value="Genomic_DNA"/>
</dbReference>
<keyword evidence="2" id="KW-1185">Reference proteome</keyword>
<gene>
    <name evidence="1" type="ORF">PAQU9191_03820</name>
</gene>
<accession>A0A1Y6L206</accession>